<dbReference type="PROSITE" id="PS51257">
    <property type="entry name" value="PROKAR_LIPOPROTEIN"/>
    <property type="match status" value="1"/>
</dbReference>
<feature type="domain" description="DUF732" evidence="3">
    <location>
        <begin position="112"/>
        <end position="179"/>
    </location>
</feature>
<feature type="signal peptide" evidence="2">
    <location>
        <begin position="1"/>
        <end position="22"/>
    </location>
</feature>
<evidence type="ECO:0000256" key="2">
    <source>
        <dbReference type="SAM" id="SignalP"/>
    </source>
</evidence>
<dbReference type="AlphaFoldDB" id="A0A4R4A044"/>
<dbReference type="Pfam" id="PF05305">
    <property type="entry name" value="DUF732"/>
    <property type="match status" value="1"/>
</dbReference>
<dbReference type="InterPro" id="IPR007969">
    <property type="entry name" value="DUF732"/>
</dbReference>
<accession>A0A4R4A044</accession>
<keyword evidence="2" id="KW-0732">Signal</keyword>
<protein>
    <submittedName>
        <fullName evidence="4">Uncharacterized protein DUF732</fullName>
    </submittedName>
</protein>
<reference evidence="4 5" key="1">
    <citation type="submission" date="2019-03" db="EMBL/GenBank/DDBJ databases">
        <title>Root nodule microbial communities of legume samples collected from USA, Mexico and Botswana.</title>
        <authorList>
            <person name="Hirsch A."/>
        </authorList>
    </citation>
    <scope>NUCLEOTIDE SEQUENCE [LARGE SCALE GENOMIC DNA]</scope>
    <source>
        <strain evidence="4 5">55</strain>
    </source>
</reference>
<dbReference type="EMBL" id="SMCX01000001">
    <property type="protein sequence ID" value="TCW26616.1"/>
    <property type="molecule type" value="Genomic_DNA"/>
</dbReference>
<name>A0A4R4A044_9ACTN</name>
<evidence type="ECO:0000256" key="1">
    <source>
        <dbReference type="SAM" id="MobiDB-lite"/>
    </source>
</evidence>
<proteinExistence type="predicted"/>
<feature type="chain" id="PRO_5039487700" evidence="2">
    <location>
        <begin position="23"/>
        <end position="185"/>
    </location>
</feature>
<dbReference type="Proteomes" id="UP000295805">
    <property type="component" value="Unassembled WGS sequence"/>
</dbReference>
<feature type="compositionally biased region" description="Low complexity" evidence="1">
    <location>
        <begin position="91"/>
        <end position="101"/>
    </location>
</feature>
<feature type="region of interest" description="Disordered" evidence="1">
    <location>
        <begin position="35"/>
        <end position="111"/>
    </location>
</feature>
<gene>
    <name evidence="4" type="ORF">EDD19_10122</name>
</gene>
<evidence type="ECO:0000313" key="4">
    <source>
        <dbReference type="EMBL" id="TCW26616.1"/>
    </source>
</evidence>
<organism evidence="4 5">
    <name type="scientific">Dietzia cinnamea</name>
    <dbReference type="NCBI Taxonomy" id="321318"/>
    <lineage>
        <taxon>Bacteria</taxon>
        <taxon>Bacillati</taxon>
        <taxon>Actinomycetota</taxon>
        <taxon>Actinomycetes</taxon>
        <taxon>Mycobacteriales</taxon>
        <taxon>Dietziaceae</taxon>
        <taxon>Dietzia</taxon>
    </lineage>
</organism>
<comment type="caution">
    <text evidence="4">The sequence shown here is derived from an EMBL/GenBank/DDBJ whole genome shotgun (WGS) entry which is preliminary data.</text>
</comment>
<evidence type="ECO:0000259" key="3">
    <source>
        <dbReference type="Pfam" id="PF05305"/>
    </source>
</evidence>
<evidence type="ECO:0000313" key="5">
    <source>
        <dbReference type="Proteomes" id="UP000295805"/>
    </source>
</evidence>
<feature type="compositionally biased region" description="Pro residues" evidence="1">
    <location>
        <begin position="61"/>
        <end position="90"/>
    </location>
</feature>
<sequence length="185" mass="18308">MRTMSTRSRAAGVVVATGAVLAAVLAGCGGATVEGEAPEVSAEPTTSAPATPFAEELPEKPTGPVPPPPPQSPEPEPMPGEPEPLPPPAEVAPAPGADPSAAPAPPAPGAGDFAVLLQRRGVTLPAGVDPVATATEACGRFDGGQQMDEVSGWLGDRAGLDPDGQGFFLGAAVGTYCPENFPKLG</sequence>